<evidence type="ECO:0000313" key="2">
    <source>
        <dbReference type="Proteomes" id="UP000632138"/>
    </source>
</evidence>
<reference evidence="1 2" key="1">
    <citation type="submission" date="2021-01" db="EMBL/GenBank/DDBJ databases">
        <title>Actinoplanes sp. nov. LDG1-06 isolated from lichen.</title>
        <authorList>
            <person name="Saeng-In P."/>
            <person name="Phongsopitanun W."/>
            <person name="Kanchanasin P."/>
            <person name="Yuki M."/>
            <person name="Kudo T."/>
            <person name="Ohkuma M."/>
            <person name="Tanasupawat S."/>
        </authorList>
    </citation>
    <scope>NUCLEOTIDE SEQUENCE [LARGE SCALE GENOMIC DNA]</scope>
    <source>
        <strain evidence="1 2">LDG1-06</strain>
    </source>
</reference>
<name>A0ABS2A508_9ACTN</name>
<accession>A0ABS2A508</accession>
<evidence type="ECO:0000313" key="1">
    <source>
        <dbReference type="EMBL" id="MBM2614378.1"/>
    </source>
</evidence>
<sequence length="388" mass="43633">MTGERGGFDEWTYARLADFMQKARDAGRSEEEVTGLASGILTEAIDKVAPAIVQRLVSSKRQMIASHNRVNARFERLLRVHWAPGLDSLYSVIVASEEHSGEFYRRHRSTNAISIDLFDALAGLQARACRVAFEIHALLSRGFALGALARCRTLYELAVTSIVLGEFGKPDRCSDLASRFLEHEAIANLKDARDFQNHAASLGERPFTVAEMARAQRRYDRVIEKYGREFREPYGWAVPLFAAKPNPKFSDLEQLAEFAFYRPFYKRSSHEVHSGSKGFKMNITEGKRGKRLETGRSLEGLAEPGNLTAMLLTQCTSSYLVDSVNTASPESMLALKSIILLTDESSSRLNMGTSSLERVEVNRGLRNLRIDAWGSGRRRHIRRVYVHD</sequence>
<proteinExistence type="predicted"/>
<gene>
    <name evidence="1" type="ORF">JIG36_02250</name>
</gene>
<dbReference type="InterPro" id="IPR043733">
    <property type="entry name" value="DUF5677"/>
</dbReference>
<dbReference type="EMBL" id="JAENHP010000001">
    <property type="protein sequence ID" value="MBM2614378.1"/>
    <property type="molecule type" value="Genomic_DNA"/>
</dbReference>
<comment type="caution">
    <text evidence="1">The sequence shown here is derived from an EMBL/GenBank/DDBJ whole genome shotgun (WGS) entry which is preliminary data.</text>
</comment>
<dbReference type="RefSeq" id="WP_203374274.1">
    <property type="nucleotide sequence ID" value="NZ_JAENHP010000001.1"/>
</dbReference>
<keyword evidence="2" id="KW-1185">Reference proteome</keyword>
<dbReference type="Proteomes" id="UP000632138">
    <property type="component" value="Unassembled WGS sequence"/>
</dbReference>
<organism evidence="1 2">
    <name type="scientific">Paractinoplanes ovalisporus</name>
    <dbReference type="NCBI Taxonomy" id="2810368"/>
    <lineage>
        <taxon>Bacteria</taxon>
        <taxon>Bacillati</taxon>
        <taxon>Actinomycetota</taxon>
        <taxon>Actinomycetes</taxon>
        <taxon>Micromonosporales</taxon>
        <taxon>Micromonosporaceae</taxon>
        <taxon>Paractinoplanes</taxon>
    </lineage>
</organism>
<dbReference type="Pfam" id="PF18928">
    <property type="entry name" value="DUF5677"/>
    <property type="match status" value="1"/>
</dbReference>
<protein>
    <submittedName>
        <fullName evidence="1">Uncharacterized protein</fullName>
    </submittedName>
</protein>